<dbReference type="PANTHER" id="PTHR47338">
    <property type="entry name" value="ZN(II)2CYS6 TRANSCRIPTION FACTOR (EUROFUNG)-RELATED"/>
    <property type="match status" value="1"/>
</dbReference>
<keyword evidence="5" id="KW-0539">Nucleus</keyword>
<feature type="domain" description="Xylanolytic transcriptional activator regulatory" evidence="7">
    <location>
        <begin position="117"/>
        <end position="196"/>
    </location>
</feature>
<dbReference type="Proteomes" id="UP001465976">
    <property type="component" value="Unassembled WGS sequence"/>
</dbReference>
<evidence type="ECO:0000313" key="8">
    <source>
        <dbReference type="EMBL" id="KAL0569204.1"/>
    </source>
</evidence>
<dbReference type="CDD" id="cd12148">
    <property type="entry name" value="fungal_TF_MHR"/>
    <property type="match status" value="1"/>
</dbReference>
<dbReference type="SMART" id="SM00906">
    <property type="entry name" value="Fungal_trans"/>
    <property type="match status" value="1"/>
</dbReference>
<keyword evidence="2" id="KW-0479">Metal-binding</keyword>
<organism evidence="8 9">
    <name type="scientific">Marasmius crinis-equi</name>
    <dbReference type="NCBI Taxonomy" id="585013"/>
    <lineage>
        <taxon>Eukaryota</taxon>
        <taxon>Fungi</taxon>
        <taxon>Dikarya</taxon>
        <taxon>Basidiomycota</taxon>
        <taxon>Agaricomycotina</taxon>
        <taxon>Agaricomycetes</taxon>
        <taxon>Agaricomycetidae</taxon>
        <taxon>Agaricales</taxon>
        <taxon>Marasmiineae</taxon>
        <taxon>Marasmiaceae</taxon>
        <taxon>Marasmius</taxon>
    </lineage>
</organism>
<evidence type="ECO:0000256" key="6">
    <source>
        <dbReference type="SAM" id="MobiDB-lite"/>
    </source>
</evidence>
<feature type="compositionally biased region" description="Polar residues" evidence="6">
    <location>
        <begin position="377"/>
        <end position="386"/>
    </location>
</feature>
<evidence type="ECO:0000256" key="5">
    <source>
        <dbReference type="ARBA" id="ARBA00023242"/>
    </source>
</evidence>
<comment type="caution">
    <text evidence="8">The sequence shown here is derived from an EMBL/GenBank/DDBJ whole genome shotgun (WGS) entry which is preliminary data.</text>
</comment>
<proteinExistence type="predicted"/>
<dbReference type="PANTHER" id="PTHR47338:SF5">
    <property type="entry name" value="ZN(II)2CYS6 TRANSCRIPTION FACTOR (EUROFUNG)"/>
    <property type="match status" value="1"/>
</dbReference>
<evidence type="ECO:0000259" key="7">
    <source>
        <dbReference type="SMART" id="SM00906"/>
    </source>
</evidence>
<accession>A0ABR3F1X9</accession>
<reference evidence="8 9" key="1">
    <citation type="submission" date="2024-02" db="EMBL/GenBank/DDBJ databases">
        <title>A draft genome for the cacao thread blight pathogen Marasmius crinis-equi.</title>
        <authorList>
            <person name="Cohen S.P."/>
            <person name="Baruah I.K."/>
            <person name="Amoako-Attah I."/>
            <person name="Bukari Y."/>
            <person name="Meinhardt L.W."/>
            <person name="Bailey B.A."/>
        </authorList>
    </citation>
    <scope>NUCLEOTIDE SEQUENCE [LARGE SCALE GENOMIC DNA]</scope>
    <source>
        <strain evidence="8 9">GH-76</strain>
    </source>
</reference>
<evidence type="ECO:0000256" key="1">
    <source>
        <dbReference type="ARBA" id="ARBA00004123"/>
    </source>
</evidence>
<evidence type="ECO:0000256" key="2">
    <source>
        <dbReference type="ARBA" id="ARBA00022723"/>
    </source>
</evidence>
<protein>
    <recommendedName>
        <fullName evidence="7">Xylanolytic transcriptional activator regulatory domain-containing protein</fullName>
    </recommendedName>
</protein>
<dbReference type="InterPro" id="IPR050815">
    <property type="entry name" value="TF_fung"/>
</dbReference>
<evidence type="ECO:0000313" key="9">
    <source>
        <dbReference type="Proteomes" id="UP001465976"/>
    </source>
</evidence>
<name>A0ABR3F1X9_9AGAR</name>
<sequence length="693" mass="77393">MEELLPSQEELIDGCEWFFSTYFQLGFLHKPTFMHKLINTPGSISPFLLLSMLSISARFTPSLVQRYKGPANAALVFAKRAQQLAGEEILGTATLERAQGFFLCSIWSWGSGFRDRSWIFLGIAARMVSILKLSQEESYNLPPQARVEEVIEAEVSRRTWWVIFMSDNLLSSGCGRPISFDLEKVTIPLPLDEDHFYFGQQGPTTVLPGTKAKPQPRAMQIDPQLQKGSGYESGSEGVYGSGIGERSLYGNLITIADIWARVARSAMQRTKDTFTGRVGSSSPPPLSSVPPWLPQSDLYKFLSELQDWENTLGPRQSWSQSNLLAYQQKSLDMGFRGIFLIMHLAHIVLRRSYLPMLAYDVQKSQTRAGSPNYPGGSRQSPASNGNGRHEYNYPDSQQAQTPPRFWELMVHDMFAHALKLIELVESWVPTRPFSKGCTPMMGFSLFMAGSVLCYLRRWKWLCPNLFPYTEHAVQSALVMIADIGVTWPSMGTRWHAALSKVAAESSEANQYRQKSPRERGVEGLGRAAEEDLTVDDREGMYRHQSVDNEGEEQNEQSNQSPRELSRRLSSSSVRQSEVQKGNPRSSSVQQSPQIPQSHDAHLLYSLATAASMDHKSGGPSTGMPPARMPAHLQANMQEMMPHGVVPGPGVVQAQHGANVPQTVDWQHFQTDLTLLLQDDLGTHLEHGGDGWAF</sequence>
<keyword evidence="4" id="KW-0804">Transcription</keyword>
<feature type="region of interest" description="Disordered" evidence="6">
    <location>
        <begin position="366"/>
        <end position="398"/>
    </location>
</feature>
<dbReference type="InterPro" id="IPR007219">
    <property type="entry name" value="XnlR_reg_dom"/>
</dbReference>
<feature type="region of interest" description="Disordered" evidence="6">
    <location>
        <begin position="505"/>
        <end position="596"/>
    </location>
</feature>
<keyword evidence="9" id="KW-1185">Reference proteome</keyword>
<dbReference type="Pfam" id="PF04082">
    <property type="entry name" value="Fungal_trans"/>
    <property type="match status" value="1"/>
</dbReference>
<evidence type="ECO:0000256" key="3">
    <source>
        <dbReference type="ARBA" id="ARBA00023015"/>
    </source>
</evidence>
<feature type="compositionally biased region" description="Low complexity" evidence="6">
    <location>
        <begin position="555"/>
        <end position="596"/>
    </location>
</feature>
<keyword evidence="3" id="KW-0805">Transcription regulation</keyword>
<comment type="subcellular location">
    <subcellularLocation>
        <location evidence="1">Nucleus</location>
    </subcellularLocation>
</comment>
<dbReference type="EMBL" id="JBAHYK010001171">
    <property type="protein sequence ID" value="KAL0569204.1"/>
    <property type="molecule type" value="Genomic_DNA"/>
</dbReference>
<feature type="compositionally biased region" description="Basic and acidic residues" evidence="6">
    <location>
        <begin position="534"/>
        <end position="546"/>
    </location>
</feature>
<evidence type="ECO:0000256" key="4">
    <source>
        <dbReference type="ARBA" id="ARBA00023163"/>
    </source>
</evidence>
<gene>
    <name evidence="8" type="ORF">V5O48_012769</name>
</gene>